<comment type="caution">
    <text evidence="3">The sequence shown here is derived from an EMBL/GenBank/DDBJ whole genome shotgun (WGS) entry which is preliminary data.</text>
</comment>
<dbReference type="PANTHER" id="PTHR36046:SF1">
    <property type="entry name" value="DUF6737 DOMAIN-CONTAINING PROTEIN"/>
    <property type="match status" value="1"/>
</dbReference>
<dbReference type="EMBL" id="QXHD01000004">
    <property type="protein sequence ID" value="NEZ58560.1"/>
    <property type="molecule type" value="Genomic_DNA"/>
</dbReference>
<proteinExistence type="predicted"/>
<feature type="transmembrane region" description="Helical" evidence="1">
    <location>
        <begin position="21"/>
        <end position="37"/>
    </location>
</feature>
<feature type="domain" description="DUF6737" evidence="2">
    <location>
        <begin position="9"/>
        <end position="64"/>
    </location>
</feature>
<protein>
    <recommendedName>
        <fullName evidence="2">DUF6737 domain-containing protein</fullName>
    </recommendedName>
</protein>
<dbReference type="Proteomes" id="UP000481033">
    <property type="component" value="Unassembled WGS sequence"/>
</dbReference>
<keyword evidence="1" id="KW-0472">Membrane</keyword>
<dbReference type="PANTHER" id="PTHR36046">
    <property type="entry name" value="PROTEIN, PUTATIVE-RELATED"/>
    <property type="match status" value="1"/>
</dbReference>
<dbReference type="InterPro" id="IPR046625">
    <property type="entry name" value="DUF6737"/>
</dbReference>
<evidence type="ECO:0000313" key="3">
    <source>
        <dbReference type="EMBL" id="NEZ58560.1"/>
    </source>
</evidence>
<evidence type="ECO:0000313" key="4">
    <source>
        <dbReference type="Proteomes" id="UP000481033"/>
    </source>
</evidence>
<feature type="transmembrane region" description="Helical" evidence="1">
    <location>
        <begin position="43"/>
        <end position="62"/>
    </location>
</feature>
<sequence>METSKNPQSLWQLKPWWCQPWSIVLTGLAIPTISWTWLHRWWITTPVAFVIFVWWYLFLYLVPKQYKTTQSDL</sequence>
<dbReference type="Pfam" id="PF20522">
    <property type="entry name" value="DUF6737"/>
    <property type="match status" value="1"/>
</dbReference>
<evidence type="ECO:0000256" key="1">
    <source>
        <dbReference type="SAM" id="Phobius"/>
    </source>
</evidence>
<evidence type="ECO:0000259" key="2">
    <source>
        <dbReference type="Pfam" id="PF20522"/>
    </source>
</evidence>
<dbReference type="AlphaFoldDB" id="A0A6M0RRR1"/>
<keyword evidence="4" id="KW-1185">Reference proteome</keyword>
<name>A0A6M0RRR1_9CYAN</name>
<gene>
    <name evidence="3" type="ORF">DXZ20_23515</name>
</gene>
<reference evidence="3 4" key="1">
    <citation type="journal article" date="2020" name="Microb. Ecol.">
        <title>Ecogenomics of the Marine Benthic Filamentous Cyanobacterium Adonisia.</title>
        <authorList>
            <person name="Walter J.M."/>
            <person name="Coutinho F.H."/>
            <person name="Leomil L."/>
            <person name="Hargreaves P.I."/>
            <person name="Campeao M.E."/>
            <person name="Vieira V.V."/>
            <person name="Silva B.S."/>
            <person name="Fistarol G.O."/>
            <person name="Salomon P.S."/>
            <person name="Sawabe T."/>
            <person name="Mino S."/>
            <person name="Hosokawa M."/>
            <person name="Miyashita H."/>
            <person name="Maruyama F."/>
            <person name="van Verk M.C."/>
            <person name="Dutilh B.E."/>
            <person name="Thompson C.C."/>
            <person name="Thompson F.L."/>
        </authorList>
    </citation>
    <scope>NUCLEOTIDE SEQUENCE [LARGE SCALE GENOMIC DNA]</scope>
    <source>
        <strain evidence="3 4">CCMR0081</strain>
    </source>
</reference>
<organism evidence="3 4">
    <name type="scientific">Adonisia turfae CCMR0081</name>
    <dbReference type="NCBI Taxonomy" id="2292702"/>
    <lineage>
        <taxon>Bacteria</taxon>
        <taxon>Bacillati</taxon>
        <taxon>Cyanobacteriota</taxon>
        <taxon>Adonisia</taxon>
        <taxon>Adonisia turfae</taxon>
    </lineage>
</organism>
<accession>A0A6M0RRR1</accession>
<keyword evidence="1" id="KW-1133">Transmembrane helix</keyword>
<dbReference type="RefSeq" id="WP_250565892.1">
    <property type="nucleotide sequence ID" value="NZ_QXHD01000004.1"/>
</dbReference>
<keyword evidence="1" id="KW-0812">Transmembrane</keyword>